<dbReference type="PIRSF" id="PIRSF020736">
    <property type="entry name" value="MiaE"/>
    <property type="match status" value="1"/>
</dbReference>
<dbReference type="CDD" id="cd07910">
    <property type="entry name" value="MiaE"/>
    <property type="match status" value="1"/>
</dbReference>
<dbReference type="InterPro" id="IPR012347">
    <property type="entry name" value="Ferritin-like"/>
</dbReference>
<dbReference type="AlphaFoldDB" id="Q2IMP0"/>
<dbReference type="OrthoDB" id="9802518at2"/>
<dbReference type="Pfam" id="PF06175">
    <property type="entry name" value="MiaE"/>
    <property type="match status" value="1"/>
</dbReference>
<dbReference type="InterPro" id="IPR009078">
    <property type="entry name" value="Ferritin-like_SF"/>
</dbReference>
<proteinExistence type="predicted"/>
<name>Q2IMP0_ANADE</name>
<dbReference type="InterPro" id="IPR010386">
    <property type="entry name" value="tRNA-Hydrxlase_MiaE"/>
</dbReference>
<evidence type="ECO:0000313" key="2">
    <source>
        <dbReference type="Proteomes" id="UP000001935"/>
    </source>
</evidence>
<dbReference type="EMBL" id="CP000251">
    <property type="protein sequence ID" value="ABC80072.1"/>
    <property type="molecule type" value="Genomic_DNA"/>
</dbReference>
<dbReference type="PANTHER" id="PTHR42637:SF1">
    <property type="entry name" value="TRNA 2-(METHYLSULFANYL)-N(6)-ISOPENTENYLADENOSINE(37) HYDROXYLASE"/>
    <property type="match status" value="1"/>
</dbReference>
<dbReference type="eggNOG" id="COG4445">
    <property type="taxonomic scope" value="Bacteria"/>
</dbReference>
<evidence type="ECO:0000313" key="1">
    <source>
        <dbReference type="EMBL" id="ABC80072.1"/>
    </source>
</evidence>
<gene>
    <name evidence="1" type="ordered locus">Adeh_0296</name>
</gene>
<dbReference type="GO" id="GO:0045301">
    <property type="term" value="F:tRNA 2-(methylsulfanyl)-N(6)-isopentenyladenosine(37) hydroxylase activity"/>
    <property type="evidence" value="ECO:0007669"/>
    <property type="project" value="InterPro"/>
</dbReference>
<dbReference type="GO" id="GO:0006400">
    <property type="term" value="P:tRNA modification"/>
    <property type="evidence" value="ECO:0007669"/>
    <property type="project" value="InterPro"/>
</dbReference>
<dbReference type="STRING" id="290397.Adeh_0296"/>
<organism evidence="1 2">
    <name type="scientific">Anaeromyxobacter dehalogenans (strain 2CP-C)</name>
    <dbReference type="NCBI Taxonomy" id="290397"/>
    <lineage>
        <taxon>Bacteria</taxon>
        <taxon>Pseudomonadati</taxon>
        <taxon>Myxococcota</taxon>
        <taxon>Myxococcia</taxon>
        <taxon>Myxococcales</taxon>
        <taxon>Cystobacterineae</taxon>
        <taxon>Anaeromyxobacteraceae</taxon>
        <taxon>Anaeromyxobacter</taxon>
    </lineage>
</organism>
<accession>Q2IMP0</accession>
<dbReference type="Gene3D" id="1.20.1260.10">
    <property type="match status" value="1"/>
</dbReference>
<dbReference type="PANTHER" id="PTHR42637">
    <property type="entry name" value="TRNA-(MS[2]IO[6]A)-HYDROXYLASE"/>
    <property type="match status" value="1"/>
</dbReference>
<dbReference type="HOGENOM" id="CLU_056571_1_0_7"/>
<dbReference type="RefSeq" id="WP_011419355.1">
    <property type="nucleotide sequence ID" value="NC_007760.1"/>
</dbReference>
<dbReference type="Proteomes" id="UP000001935">
    <property type="component" value="Chromosome"/>
</dbReference>
<dbReference type="KEGG" id="ade:Adeh_0296"/>
<sequence length="197" mass="21632">MIAYTARVRLLRSPTDPRWTAVALAELDRTLQDHAHCEKKAAASALKLVADHPERAAMVRALAKLAQEELQHFLAVLAELGRRGTALPPDEGDPYAQALLRHVRGGPRPEDRLVDRLLVGALIEARSCERLSLLAGALPDPRLRELYARLAQSEAGHERLFVDLAREVDPAADARLEALAAEEARVVAALPLLPRIH</sequence>
<protein>
    <submittedName>
        <fullName evidence="1">tRNA-(MS(2)IO(6)A)-hydroxylase-like protein</fullName>
    </submittedName>
</protein>
<dbReference type="SUPFAM" id="SSF47240">
    <property type="entry name" value="Ferritin-like"/>
    <property type="match status" value="1"/>
</dbReference>
<reference evidence="1" key="1">
    <citation type="submission" date="2006-01" db="EMBL/GenBank/DDBJ databases">
        <title>Complete sequence of Anaeromyxobacter dehalogenans 2CP-C.</title>
        <authorList>
            <consortium name="US DOE Joint Genome Institute"/>
            <person name="Copeland A."/>
            <person name="Lucas S."/>
            <person name="Lapidus A."/>
            <person name="Barry K."/>
            <person name="Detter J.C."/>
            <person name="Glavina T."/>
            <person name="Hammon N."/>
            <person name="Israni S."/>
            <person name="Pitluck S."/>
            <person name="Brettin T."/>
            <person name="Bruce D."/>
            <person name="Han C."/>
            <person name="Tapia R."/>
            <person name="Gilna P."/>
            <person name="Kiss H."/>
            <person name="Schmutz J."/>
            <person name="Larimer F."/>
            <person name="Land M."/>
            <person name="Kyrpides N."/>
            <person name="Anderson I."/>
            <person name="Sanford R.A."/>
            <person name="Ritalahti K.M."/>
            <person name="Thomas H.S."/>
            <person name="Kirby J.R."/>
            <person name="Zhulin I.B."/>
            <person name="Loeffler F.E."/>
            <person name="Richardson P."/>
        </authorList>
    </citation>
    <scope>NUCLEOTIDE SEQUENCE</scope>
    <source>
        <strain evidence="1">2CP-C</strain>
    </source>
</reference>